<feature type="binding site" evidence="8">
    <location>
        <begin position="119"/>
        <end position="127"/>
    </location>
    <ligand>
        <name>5-phospho-alpha-D-ribose 1-diphosphate</name>
        <dbReference type="ChEBI" id="CHEBI:58017"/>
    </ligand>
</feature>
<dbReference type="EMBL" id="CP104550">
    <property type="protein sequence ID" value="UXH31926.1"/>
    <property type="molecule type" value="Genomic_DNA"/>
</dbReference>
<comment type="similarity">
    <text evidence="8">Belongs to the anthranilate phosphoribosyltransferase family.</text>
</comment>
<keyword evidence="8" id="KW-0479">Metal-binding</keyword>
<sequence length="361" mass="38481">MIEMAENRKRSFKELLEGVMDFSNLSEDEAYGLMEMIMEGELDDVQVAAILTALAMKGETVEEITGFARAMRDASLHVHIPGSMKVVDTCGTGGDRFRSFNISTAAAVIAAAAGVKVAKHGNRAVTGTCGGADILEAAGVRIELEPGGVERSIRELGIGFMFAPAFHRATAKVRGVRESLGIRTVFNILGPLTSPASAGIQLLGVFDPYLVGPVAEVLRNLGAERAMVVHGFDSCLEPAMDEISTAGPTLVAFLEDGKIRIERLEPEDFGVERGVLEHLGAGEDLEENLRIFMDVIQGTETTAEQKSRLDAALVNAGAILYLAGMAETLPGGTGIARETVKSGAAVRLLKKFADFTQKMRV</sequence>
<dbReference type="Pfam" id="PF00591">
    <property type="entry name" value="Glycos_transf_3"/>
    <property type="match status" value="1"/>
</dbReference>
<dbReference type="GO" id="GO:0000162">
    <property type="term" value="P:L-tryptophan biosynthetic process"/>
    <property type="evidence" value="ECO:0007669"/>
    <property type="project" value="UniProtKB-UniRule"/>
</dbReference>
<proteinExistence type="inferred from homology"/>
<evidence type="ECO:0000256" key="2">
    <source>
        <dbReference type="ARBA" id="ARBA00011948"/>
    </source>
</evidence>
<keyword evidence="5 8" id="KW-0808">Transferase</keyword>
<evidence type="ECO:0000256" key="5">
    <source>
        <dbReference type="ARBA" id="ARBA00022679"/>
    </source>
</evidence>
<comment type="subunit">
    <text evidence="8">Homodimer.</text>
</comment>
<evidence type="ECO:0000313" key="11">
    <source>
        <dbReference type="EMBL" id="UXH31926.1"/>
    </source>
</evidence>
<keyword evidence="3 8" id="KW-0028">Amino-acid biosynthesis</keyword>
<keyword evidence="8" id="KW-0460">Magnesium</keyword>
<accession>A0A9E7UNB3</accession>
<feature type="domain" description="Glycosyl transferase family 3" evidence="9">
    <location>
        <begin position="85"/>
        <end position="345"/>
    </location>
</feature>
<comment type="caution">
    <text evidence="8">Lacks conserved residue(s) required for the propagation of feature annotation.</text>
</comment>
<feature type="binding site" evidence="8">
    <location>
        <position position="91"/>
    </location>
    <ligand>
        <name>anthranilate</name>
        <dbReference type="ChEBI" id="CHEBI:16567"/>
        <label>1</label>
    </ligand>
</feature>
<dbReference type="SUPFAM" id="SSF47648">
    <property type="entry name" value="Nucleoside phosphorylase/phosphoribosyltransferase N-terminal domain"/>
    <property type="match status" value="1"/>
</dbReference>
<keyword evidence="4 8" id="KW-0328">Glycosyltransferase</keyword>
<feature type="binding site" evidence="8">
    <location>
        <position position="177"/>
    </location>
    <ligand>
        <name>anthranilate</name>
        <dbReference type="ChEBI" id="CHEBI:16567"/>
        <label>2</label>
    </ligand>
</feature>
<keyword evidence="6 8" id="KW-0822">Tryptophan biosynthesis</keyword>
<evidence type="ECO:0000259" key="9">
    <source>
        <dbReference type="Pfam" id="PF00591"/>
    </source>
</evidence>
<keyword evidence="7 8" id="KW-0057">Aromatic amino acid biosynthesis</keyword>
<comment type="cofactor">
    <cofactor evidence="8">
        <name>Mg(2+)</name>
        <dbReference type="ChEBI" id="CHEBI:18420"/>
    </cofactor>
    <text evidence="8">Binds 2 magnesium ions per monomer.</text>
</comment>
<dbReference type="NCBIfam" id="TIGR01245">
    <property type="entry name" value="trpD"/>
    <property type="match status" value="1"/>
</dbReference>
<organism evidence="11">
    <name type="scientific">Methanothermobacter wolfeii</name>
    <name type="common">Methanobacterium wolfei</name>
    <dbReference type="NCBI Taxonomy" id="145261"/>
    <lineage>
        <taxon>Archaea</taxon>
        <taxon>Methanobacteriati</taxon>
        <taxon>Methanobacteriota</taxon>
        <taxon>Methanomada group</taxon>
        <taxon>Methanobacteria</taxon>
        <taxon>Methanobacteriales</taxon>
        <taxon>Methanobacteriaceae</taxon>
        <taxon>Methanothermobacter</taxon>
    </lineage>
</organism>
<dbReference type="PANTHER" id="PTHR43285:SF2">
    <property type="entry name" value="ANTHRANILATE PHOSPHORIBOSYLTRANSFERASE"/>
    <property type="match status" value="1"/>
</dbReference>
<dbReference type="GO" id="GO:0000287">
    <property type="term" value="F:magnesium ion binding"/>
    <property type="evidence" value="ECO:0007669"/>
    <property type="project" value="UniProtKB-UniRule"/>
</dbReference>
<comment type="pathway">
    <text evidence="1 8">Amino-acid biosynthesis; L-tryptophan biosynthesis; L-tryptophan from chorismate: step 2/5.</text>
</comment>
<feature type="binding site" evidence="8">
    <location>
        <position position="91"/>
    </location>
    <ligand>
        <name>5-phospho-alpha-D-ribose 1-diphosphate</name>
        <dbReference type="ChEBI" id="CHEBI:58017"/>
    </ligand>
</feature>
<dbReference type="Pfam" id="PF02885">
    <property type="entry name" value="Glycos_trans_3N"/>
    <property type="match status" value="1"/>
</dbReference>
<feature type="binding site" evidence="8">
    <location>
        <position position="241"/>
    </location>
    <ligand>
        <name>Mg(2+)</name>
        <dbReference type="ChEBI" id="CHEBI:18420"/>
        <label>2</label>
    </ligand>
</feature>
<dbReference type="PANTHER" id="PTHR43285">
    <property type="entry name" value="ANTHRANILATE PHOSPHORIBOSYLTRANSFERASE"/>
    <property type="match status" value="1"/>
</dbReference>
<comment type="function">
    <text evidence="8">Catalyzes the transfer of the phosphoribosyl group of 5-phosphorylribose-1-pyrophosphate (PRPP) to anthranilate to yield N-(5'-phosphoribosyl)-anthranilate (PRA).</text>
</comment>
<evidence type="ECO:0000256" key="4">
    <source>
        <dbReference type="ARBA" id="ARBA00022676"/>
    </source>
</evidence>
<dbReference type="FunFam" id="3.40.1030.10:FF:000002">
    <property type="entry name" value="Anthranilate phosphoribosyltransferase"/>
    <property type="match status" value="1"/>
</dbReference>
<evidence type="ECO:0000256" key="1">
    <source>
        <dbReference type="ARBA" id="ARBA00004907"/>
    </source>
</evidence>
<evidence type="ECO:0000256" key="7">
    <source>
        <dbReference type="ARBA" id="ARBA00023141"/>
    </source>
</evidence>
<feature type="binding site" evidence="8">
    <location>
        <position position="103"/>
    </location>
    <ligand>
        <name>Mg(2+)</name>
        <dbReference type="ChEBI" id="CHEBI:18420"/>
        <label>1</label>
    </ligand>
</feature>
<gene>
    <name evidence="8 11" type="primary">trpD</name>
    <name evidence="11" type="ORF">N5910_01070</name>
</gene>
<name>A0A9E7UNB3_METWO</name>
<feature type="domain" description="Glycosyl transferase family 3 N-terminal" evidence="10">
    <location>
        <begin position="13"/>
        <end position="74"/>
    </location>
</feature>
<dbReference type="InterPro" id="IPR036320">
    <property type="entry name" value="Glycosyl_Trfase_fam3_N_dom_sf"/>
</dbReference>
<evidence type="ECO:0000259" key="10">
    <source>
        <dbReference type="Pfam" id="PF02885"/>
    </source>
</evidence>
<evidence type="ECO:0000256" key="3">
    <source>
        <dbReference type="ARBA" id="ARBA00022605"/>
    </source>
</evidence>
<dbReference type="GeneID" id="75105800"/>
<dbReference type="Gene3D" id="3.40.1030.10">
    <property type="entry name" value="Nucleoside phosphorylase/phosphoribosyltransferase catalytic domain"/>
    <property type="match status" value="1"/>
</dbReference>
<feature type="binding site" evidence="8">
    <location>
        <begin position="101"/>
        <end position="104"/>
    </location>
    <ligand>
        <name>5-phospho-alpha-D-ribose 1-diphosphate</name>
        <dbReference type="ChEBI" id="CHEBI:58017"/>
    </ligand>
</feature>
<protein>
    <recommendedName>
        <fullName evidence="2 8">Anthranilate phosphoribosyltransferase</fullName>
        <ecNumber evidence="2 8">2.4.2.18</ecNumber>
    </recommendedName>
</protein>
<dbReference type="RefSeq" id="WP_261599662.1">
    <property type="nucleotide sequence ID" value="NZ_CP104550.1"/>
</dbReference>
<feature type="binding site" evidence="8">
    <location>
        <position position="99"/>
    </location>
    <ligand>
        <name>5-phospho-alpha-D-ribose 1-diphosphate</name>
        <dbReference type="ChEBI" id="CHEBI:58017"/>
    </ligand>
</feature>
<feature type="binding site" evidence="8">
    <location>
        <position position="242"/>
    </location>
    <ligand>
        <name>Mg(2+)</name>
        <dbReference type="ChEBI" id="CHEBI:18420"/>
        <label>1</label>
    </ligand>
</feature>
<reference evidence="11" key="1">
    <citation type="submission" date="2022-09" db="EMBL/GenBank/DDBJ databases">
        <title>Characterization of three MwoI isoschizomers from sequenced genome and metagenomes.</title>
        <authorList>
            <person name="Fomenkov A."/>
            <person name="Xu S.Y."/>
            <person name="Roberts R.J."/>
        </authorList>
    </citation>
    <scope>NUCLEOTIDE SEQUENCE</scope>
    <source>
        <strain evidence="11">DSM 2970</strain>
    </source>
</reference>
<dbReference type="SUPFAM" id="SSF52418">
    <property type="entry name" value="Nucleoside phosphorylase/phosphoribosyltransferase catalytic domain"/>
    <property type="match status" value="1"/>
</dbReference>
<dbReference type="InterPro" id="IPR000312">
    <property type="entry name" value="Glycosyl_Trfase_fam3"/>
</dbReference>
<comment type="catalytic activity">
    <reaction evidence="8">
        <text>N-(5-phospho-beta-D-ribosyl)anthranilate + diphosphate = 5-phospho-alpha-D-ribose 1-diphosphate + anthranilate</text>
        <dbReference type="Rhea" id="RHEA:11768"/>
        <dbReference type="ChEBI" id="CHEBI:16567"/>
        <dbReference type="ChEBI" id="CHEBI:18277"/>
        <dbReference type="ChEBI" id="CHEBI:33019"/>
        <dbReference type="ChEBI" id="CHEBI:58017"/>
        <dbReference type="EC" id="2.4.2.18"/>
    </reaction>
</comment>
<dbReference type="HAMAP" id="MF_00211">
    <property type="entry name" value="TrpD"/>
    <property type="match status" value="1"/>
</dbReference>
<dbReference type="AlphaFoldDB" id="A0A9E7UNB3"/>
<dbReference type="EC" id="2.4.2.18" evidence="2 8"/>
<dbReference type="InterPro" id="IPR017459">
    <property type="entry name" value="Glycosyl_Trfase_fam3_N_dom"/>
</dbReference>
<feature type="binding site" evidence="8">
    <location>
        <position position="122"/>
    </location>
    <ligand>
        <name>anthranilate</name>
        <dbReference type="ChEBI" id="CHEBI:16567"/>
        <label>1</label>
    </ligand>
</feature>
<feature type="binding site" evidence="8">
    <location>
        <position position="131"/>
    </location>
    <ligand>
        <name>5-phospho-alpha-D-ribose 1-diphosphate</name>
        <dbReference type="ChEBI" id="CHEBI:58017"/>
    </ligand>
</feature>
<dbReference type="Gene3D" id="1.20.970.10">
    <property type="entry name" value="Transferase, Pyrimidine Nucleoside Phosphorylase, Chain C"/>
    <property type="match status" value="1"/>
</dbReference>
<dbReference type="Proteomes" id="UP001065373">
    <property type="component" value="Chromosome"/>
</dbReference>
<dbReference type="GO" id="GO:0004048">
    <property type="term" value="F:anthranilate phosphoribosyltransferase activity"/>
    <property type="evidence" value="ECO:0007669"/>
    <property type="project" value="UniProtKB-UniRule"/>
</dbReference>
<feature type="binding site" evidence="8">
    <location>
        <begin position="94"/>
        <end position="95"/>
    </location>
    <ligand>
        <name>5-phospho-alpha-D-ribose 1-diphosphate</name>
        <dbReference type="ChEBI" id="CHEBI:58017"/>
    </ligand>
</feature>
<feature type="binding site" evidence="8">
    <location>
        <position position="242"/>
    </location>
    <ligand>
        <name>Mg(2+)</name>
        <dbReference type="ChEBI" id="CHEBI:18420"/>
        <label>2</label>
    </ligand>
</feature>
<dbReference type="InterPro" id="IPR005940">
    <property type="entry name" value="Anthranilate_Pribosyl_Tfrase"/>
</dbReference>
<evidence type="ECO:0000256" key="8">
    <source>
        <dbReference type="HAMAP-Rule" id="MF_00211"/>
    </source>
</evidence>
<dbReference type="GO" id="GO:0005829">
    <property type="term" value="C:cytosol"/>
    <property type="evidence" value="ECO:0007669"/>
    <property type="project" value="TreeGrafter"/>
</dbReference>
<evidence type="ECO:0000256" key="6">
    <source>
        <dbReference type="ARBA" id="ARBA00022822"/>
    </source>
</evidence>
<dbReference type="InterPro" id="IPR035902">
    <property type="entry name" value="Nuc_phospho_transferase"/>
</dbReference>